<evidence type="ECO:0000313" key="2">
    <source>
        <dbReference type="Proteomes" id="UP001150925"/>
    </source>
</evidence>
<feature type="non-terminal residue" evidence="1">
    <location>
        <position position="1"/>
    </location>
</feature>
<reference evidence="1" key="1">
    <citation type="submission" date="2022-07" db="EMBL/GenBank/DDBJ databases">
        <title>Phylogenomic reconstructions and comparative analyses of Kickxellomycotina fungi.</title>
        <authorList>
            <person name="Reynolds N.K."/>
            <person name="Stajich J.E."/>
            <person name="Barry K."/>
            <person name="Grigoriev I.V."/>
            <person name="Crous P."/>
            <person name="Smith M.E."/>
        </authorList>
    </citation>
    <scope>NUCLEOTIDE SEQUENCE</scope>
    <source>
        <strain evidence="1">RSA 1196</strain>
    </source>
</reference>
<sequence>PGPRNGVVPDLFHLIRQCRRGICRLFHRRGRLGRVVHLALRILDHHRRLVDMDRRTTDLLVIIEDIIQGHGLTLNETIRDEVVVDTITDEGEVTVVGVHLDDLDSTVPIIGIQIHPDLIVMALKTTRMTAVVRIHHPTLDGITVLRPKGTTLSGSICWDWVLLLTNNGDAYWPRLRL</sequence>
<evidence type="ECO:0000313" key="1">
    <source>
        <dbReference type="EMBL" id="KAJ1952091.1"/>
    </source>
</evidence>
<keyword evidence="2" id="KW-1185">Reference proteome</keyword>
<gene>
    <name evidence="1" type="ORF">IWQ62_006299</name>
</gene>
<dbReference type="EMBL" id="JANBPY010003316">
    <property type="protein sequence ID" value="KAJ1952091.1"/>
    <property type="molecule type" value="Genomic_DNA"/>
</dbReference>
<organism evidence="1 2">
    <name type="scientific">Dispira parvispora</name>
    <dbReference type="NCBI Taxonomy" id="1520584"/>
    <lineage>
        <taxon>Eukaryota</taxon>
        <taxon>Fungi</taxon>
        <taxon>Fungi incertae sedis</taxon>
        <taxon>Zoopagomycota</taxon>
        <taxon>Kickxellomycotina</taxon>
        <taxon>Dimargaritomycetes</taxon>
        <taxon>Dimargaritales</taxon>
        <taxon>Dimargaritaceae</taxon>
        <taxon>Dispira</taxon>
    </lineage>
</organism>
<comment type="caution">
    <text evidence="1">The sequence shown here is derived from an EMBL/GenBank/DDBJ whole genome shotgun (WGS) entry which is preliminary data.</text>
</comment>
<dbReference type="AlphaFoldDB" id="A0A9W8AI24"/>
<name>A0A9W8AI24_9FUNG</name>
<protein>
    <submittedName>
        <fullName evidence="1">Uncharacterized protein</fullName>
    </submittedName>
</protein>
<proteinExistence type="predicted"/>
<dbReference type="Proteomes" id="UP001150925">
    <property type="component" value="Unassembled WGS sequence"/>
</dbReference>
<accession>A0A9W8AI24</accession>